<feature type="region of interest" description="Disordered" evidence="1">
    <location>
        <begin position="186"/>
        <end position="209"/>
    </location>
</feature>
<feature type="compositionally biased region" description="Basic residues" evidence="1">
    <location>
        <begin position="199"/>
        <end position="209"/>
    </location>
</feature>
<organism evidence="2 3">
    <name type="scientific">Salix udensis</name>
    <dbReference type="NCBI Taxonomy" id="889485"/>
    <lineage>
        <taxon>Eukaryota</taxon>
        <taxon>Viridiplantae</taxon>
        <taxon>Streptophyta</taxon>
        <taxon>Embryophyta</taxon>
        <taxon>Tracheophyta</taxon>
        <taxon>Spermatophyta</taxon>
        <taxon>Magnoliopsida</taxon>
        <taxon>eudicotyledons</taxon>
        <taxon>Gunneridae</taxon>
        <taxon>Pentapetalae</taxon>
        <taxon>rosids</taxon>
        <taxon>fabids</taxon>
        <taxon>Malpighiales</taxon>
        <taxon>Salicaceae</taxon>
        <taxon>Saliceae</taxon>
        <taxon>Salix</taxon>
    </lineage>
</organism>
<keyword evidence="3" id="KW-1185">Reference proteome</keyword>
<feature type="compositionally biased region" description="Basic and acidic residues" evidence="1">
    <location>
        <begin position="9"/>
        <end position="23"/>
    </location>
</feature>
<accession>A0AAD6JHD0</accession>
<dbReference type="InterPro" id="IPR006994">
    <property type="entry name" value="TCF25/Rqc1"/>
</dbReference>
<dbReference type="GO" id="GO:1990112">
    <property type="term" value="C:RQC complex"/>
    <property type="evidence" value="ECO:0007669"/>
    <property type="project" value="TreeGrafter"/>
</dbReference>
<protein>
    <recommendedName>
        <fullName evidence="4">Transcription factor 25</fullName>
    </recommendedName>
</protein>
<evidence type="ECO:0000256" key="1">
    <source>
        <dbReference type="SAM" id="MobiDB-lite"/>
    </source>
</evidence>
<dbReference type="AlphaFoldDB" id="A0AAD6JHD0"/>
<feature type="compositionally biased region" description="Acidic residues" evidence="1">
    <location>
        <begin position="49"/>
        <end position="64"/>
    </location>
</feature>
<dbReference type="Pfam" id="PF04910">
    <property type="entry name" value="Tcf25"/>
    <property type="match status" value="1"/>
</dbReference>
<dbReference type="PANTHER" id="PTHR22684">
    <property type="entry name" value="NULP1-RELATED"/>
    <property type="match status" value="1"/>
</dbReference>
<name>A0AAD6JHD0_9ROSI</name>
<dbReference type="EMBL" id="JAPFFJ010000017">
    <property type="protein sequence ID" value="KAJ6404467.1"/>
    <property type="molecule type" value="Genomic_DNA"/>
</dbReference>
<reference evidence="2 3" key="1">
    <citation type="journal article" date="2023" name="Int. J. Mol. Sci.">
        <title>De Novo Assembly and Annotation of 11 Diverse Shrub Willow (Salix) Genomes Reveals Novel Gene Organization in Sex-Linked Regions.</title>
        <authorList>
            <person name="Hyden B."/>
            <person name="Feng K."/>
            <person name="Yates T.B."/>
            <person name="Jawdy S."/>
            <person name="Cereghino C."/>
            <person name="Smart L.B."/>
            <person name="Muchero W."/>
        </authorList>
    </citation>
    <scope>NUCLEOTIDE SEQUENCE [LARGE SCALE GENOMIC DNA]</scope>
    <source>
        <tissue evidence="2">Shoot tip</tissue>
    </source>
</reference>
<evidence type="ECO:0000313" key="2">
    <source>
        <dbReference type="EMBL" id="KAJ6404467.1"/>
    </source>
</evidence>
<comment type="caution">
    <text evidence="2">The sequence shown here is derived from an EMBL/GenBank/DDBJ whole genome shotgun (WGS) entry which is preliminary data.</text>
</comment>
<sequence length="639" mass="72384">MSGRLLKKFLKEQELHQQQHHVEDDDEEAAAAESPDSENRPATNPFDLLNDDDVDQLQEDEPEIAGETVVGKDHKQELSVMKSMMGAISTSNQKSKKKKKKKCKAGLPSITKKVEEPLDDRLDALSLDANSSRHQLGPTKTKPETSKLFAGFVKQCAHSALQLDPKCLNPENELRRIFGSKVVKSFEKSNPDSSSRQVRGGRRGAHHSRKTILVSPSEHWARWDGSLSMEFLETKDGYHHFRYVHSSYYDQAQRAFEAAKAIQDLNGIASILLYHPYHLDSLITMADYFKFVGEHQMSADAIAKSLYALECAWHPTFTPLQANCQLKINHETNKPMFTTFFTHMKNLDRRGCHRSALEVCKLLLSLDLDDPMGGMFCVDYFALRAEMYAWLEWFSENCKSDRSLWLFPSFSYSLAICRLYLEREEPSKDDDTSVRKSSSADLMKQALMLHPSVLQKLVAKVPLKDQAWTNILKHAFFQSEKTRSPSLDHLINIYVERSYIIWRLPDLQKLLRNSALQVIETLEHSSSDAKDWACVRKEAFSSENNEYGHLLVSDFSDTVPTLPPENLQNFMVDPGMREAEQNGGQIAYPLDGGPAPHDVANRNALAVLFESMLPMVDYGGRGDEGGNEGNQVNGHEQDD</sequence>
<dbReference type="Proteomes" id="UP001162972">
    <property type="component" value="Chromosome 2"/>
</dbReference>
<gene>
    <name evidence="2" type="ORF">OIU84_012621</name>
</gene>
<feature type="region of interest" description="Disordered" evidence="1">
    <location>
        <begin position="1"/>
        <end position="73"/>
    </location>
</feature>
<proteinExistence type="predicted"/>
<evidence type="ECO:0008006" key="4">
    <source>
        <dbReference type="Google" id="ProtNLM"/>
    </source>
</evidence>
<dbReference type="PANTHER" id="PTHR22684:SF0">
    <property type="entry name" value="RIBOSOME QUALITY CONTROL COMPLEX SUBUNIT TCF25"/>
    <property type="match status" value="1"/>
</dbReference>
<feature type="region of interest" description="Disordered" evidence="1">
    <location>
        <begin position="619"/>
        <end position="639"/>
    </location>
</feature>
<evidence type="ECO:0000313" key="3">
    <source>
        <dbReference type="Proteomes" id="UP001162972"/>
    </source>
</evidence>